<evidence type="ECO:0000313" key="1">
    <source>
        <dbReference type="EMBL" id="QLL73780.1"/>
    </source>
</evidence>
<dbReference type="EMBL" id="CP047415">
    <property type="protein sequence ID" value="QLL73780.1"/>
    <property type="molecule type" value="Genomic_DNA"/>
</dbReference>
<protein>
    <submittedName>
        <fullName evidence="1">Uncharacterized protein</fullName>
    </submittedName>
</protein>
<sequence length="215" mass="24731">MADSFEEIENRLDHITKEMDYLNHHQVVIGFFSDENSLLLTVVRANEYGAHIRPKNASGFLWIPSRQAIKEFGKNVTAKDVRNKYQLFIPKGKHIAAVNQDGKLVTYFYLMQKVDIPARAFIRKTGIDYRQKYRRYIKAGIEEIMYDGKTGKALLEKLGRMGVSDMREVMRRWTKPGNAPLTIDNKRGANNPLVDTGQLQKRITWKILPMTGGTL</sequence>
<evidence type="ECO:0000313" key="2">
    <source>
        <dbReference type="Proteomes" id="UP000510660"/>
    </source>
</evidence>
<organism evidence="1 2">
    <name type="scientific">Lactobacillus crispatus</name>
    <dbReference type="NCBI Taxonomy" id="47770"/>
    <lineage>
        <taxon>Bacteria</taxon>
        <taxon>Bacillati</taxon>
        <taxon>Bacillota</taxon>
        <taxon>Bacilli</taxon>
        <taxon>Lactobacillales</taxon>
        <taxon>Lactobacillaceae</taxon>
        <taxon>Lactobacillus</taxon>
    </lineage>
</organism>
<proteinExistence type="predicted"/>
<dbReference type="RefSeq" id="WP_060463501.1">
    <property type="nucleotide sequence ID" value="NZ_CP047415.1"/>
</dbReference>
<accession>A0A226RTA6</accession>
<dbReference type="AlphaFoldDB" id="A0A226RTA6"/>
<reference evidence="1 2" key="1">
    <citation type="submission" date="2020-01" db="EMBL/GenBank/DDBJ databases">
        <title>Complete and circular genome sequences of six lactobacillus isolates from horses.</title>
        <authorList>
            <person name="Hassan H.M."/>
        </authorList>
    </citation>
    <scope>NUCLEOTIDE SEQUENCE [LARGE SCALE GENOMIC DNA]</scope>
    <source>
        <strain evidence="1 2">1D</strain>
    </source>
</reference>
<dbReference type="Proteomes" id="UP000510660">
    <property type="component" value="Chromosome"/>
</dbReference>
<gene>
    <name evidence="1" type="ORF">GTO85_05050</name>
</gene>
<name>A0A226RTA6_9LACO</name>